<accession>A0A7I8VYI8</accession>
<dbReference type="AlphaFoldDB" id="A0A7I8VYI8"/>
<name>A0A7I8VYI8_9ANNE</name>
<gene>
    <name evidence="1" type="ORF">DGYR_LOCUS8712</name>
</gene>
<protein>
    <submittedName>
        <fullName evidence="1">DgyrCDS9205</fullName>
    </submittedName>
</protein>
<sequence length="512" mass="58252">MIPSWEGFDDWVTSCQFEECLNEWIAIDFRKEYDILDFCIKQKININQKKLELVSEEMQAQQYTHEALMEDDKIYTNVADSLLGATCHQTSFSQENPCSKTMQELYYKEWTLNCAPDCIGQSATITFAYPTKPDRLCIKNRIEPDSSVKQLKVTWSSLHVQFMMLKSGWTTMCLTYNGQSTTTETSVRLEILQIEPTNGVLVGFGPIQIYGNDSADKKVYAIDDKTNYAYPVPALLHNNFTYIAFRVKGQLAGFTDDCSSLSVTFTKDSTILNRLLLDQKSPNEESLLNMVYPTAQSHKLSHAGSLVDCDEWNDFWFEFTGSQVKFGIGDPNERSYLQSINFTSSVNLLKVTEIEFQNTESPLINNVQILRIGGRQLTLLDSVKCKFSAYYNFFDQYIFVCVPLHSASSFLQLKVKSDQGTKITIYNPIVIKTADDSSRQTVFSNMNNTENEKSSYGHLCHPNSATNDYTLLSFDCQPTNNFKLKEIINRVVLNGKESVSKQLTCHLSFSSL</sequence>
<reference evidence="1 2" key="1">
    <citation type="submission" date="2020-08" db="EMBL/GenBank/DDBJ databases">
        <authorList>
            <person name="Hejnol A."/>
        </authorList>
    </citation>
    <scope>NUCLEOTIDE SEQUENCE [LARGE SCALE GENOMIC DNA]</scope>
</reference>
<organism evidence="1 2">
    <name type="scientific">Dimorphilus gyrociliatus</name>
    <dbReference type="NCBI Taxonomy" id="2664684"/>
    <lineage>
        <taxon>Eukaryota</taxon>
        <taxon>Metazoa</taxon>
        <taxon>Spiralia</taxon>
        <taxon>Lophotrochozoa</taxon>
        <taxon>Annelida</taxon>
        <taxon>Polychaeta</taxon>
        <taxon>Polychaeta incertae sedis</taxon>
        <taxon>Dinophilidae</taxon>
        <taxon>Dimorphilus</taxon>
    </lineage>
</organism>
<dbReference type="Proteomes" id="UP000549394">
    <property type="component" value="Unassembled WGS sequence"/>
</dbReference>
<comment type="caution">
    <text evidence="1">The sequence shown here is derived from an EMBL/GenBank/DDBJ whole genome shotgun (WGS) entry which is preliminary data.</text>
</comment>
<proteinExistence type="predicted"/>
<evidence type="ECO:0000313" key="2">
    <source>
        <dbReference type="Proteomes" id="UP000549394"/>
    </source>
</evidence>
<dbReference type="EMBL" id="CAJFCJ010000012">
    <property type="protein sequence ID" value="CAD5120640.1"/>
    <property type="molecule type" value="Genomic_DNA"/>
</dbReference>
<keyword evidence="2" id="KW-1185">Reference proteome</keyword>
<evidence type="ECO:0000313" key="1">
    <source>
        <dbReference type="EMBL" id="CAD5120640.1"/>
    </source>
</evidence>